<dbReference type="PANTHER" id="PTHR43166">
    <property type="entry name" value="AMINO ACID IMPORT ATP-BINDING PROTEIN"/>
    <property type="match status" value="1"/>
</dbReference>
<dbReference type="SUPFAM" id="SSF52540">
    <property type="entry name" value="P-loop containing nucleoside triphosphate hydrolases"/>
    <property type="match status" value="1"/>
</dbReference>
<gene>
    <name evidence="10" type="ordered locus">Q7A_2707</name>
</gene>
<dbReference type="PROSITE" id="PS00211">
    <property type="entry name" value="ABC_TRANSPORTER_1"/>
    <property type="match status" value="1"/>
</dbReference>
<dbReference type="Gene3D" id="3.40.50.300">
    <property type="entry name" value="P-loop containing nucleotide triphosphate hydrolases"/>
    <property type="match status" value="1"/>
</dbReference>
<dbReference type="InterPro" id="IPR050086">
    <property type="entry name" value="MetN_ABC_transporter-like"/>
</dbReference>
<dbReference type="InterPro" id="IPR003439">
    <property type="entry name" value="ABC_transporter-like_ATP-bd"/>
</dbReference>
<dbReference type="KEGG" id="mej:Q7A_2707"/>
<comment type="subcellular location">
    <subcellularLocation>
        <location evidence="1">Cell inner membrane</location>
        <topology evidence="1">Peripheral membrane protein</topology>
    </subcellularLocation>
</comment>
<proteinExistence type="predicted"/>
<sequence>MNRNTAVLNIVKGDDMATTKAFQSILSVDNLGITYPGGIEALRSTSISFQRGEFNVLLGLSGAGKSSLLRALNHLVKPTSGKVTSAEFGVLNNQRTLRRHRRKTAMVFQHHQLILRHTALQNVLMGRLGYHSFWRSLLPMPRADLELALHCLDRVGLADKALSRIDQLSGGQQQRVGIARALAQQPDIILADEPVASLDPATSEKVLTLLKKICAEDGITAVVSLHQLEYARHFADRIIGLANAEVVFDASPTQLDDTQLALIYKQAPTDLKKTSKTKPAEDSATNRLPSKTATQLEIA</sequence>
<dbReference type="SMART" id="SM00382">
    <property type="entry name" value="AAA"/>
    <property type="match status" value="1"/>
</dbReference>
<dbReference type="PANTHER" id="PTHR43166:SF6">
    <property type="entry name" value="PHOSPHONATES IMPORT ATP-BINDING PROTEIN PHNC"/>
    <property type="match status" value="1"/>
</dbReference>
<dbReference type="HOGENOM" id="CLU_000604_1_22_6"/>
<dbReference type="STRING" id="754476.Q7A_2707"/>
<dbReference type="PROSITE" id="PS50893">
    <property type="entry name" value="ABC_TRANSPORTER_2"/>
    <property type="match status" value="1"/>
</dbReference>
<evidence type="ECO:0000256" key="7">
    <source>
        <dbReference type="ARBA" id="ARBA00023136"/>
    </source>
</evidence>
<feature type="region of interest" description="Disordered" evidence="8">
    <location>
        <begin position="272"/>
        <end position="299"/>
    </location>
</feature>
<dbReference type="eggNOG" id="COG3638">
    <property type="taxonomic scope" value="Bacteria"/>
</dbReference>
<name>I1XM74_METNJ</name>
<reference evidence="10 11" key="2">
    <citation type="journal article" date="2013" name="Int. J. Syst. Evol. Microbiol.">
        <title>Methylophaga nitratireducenticrescens sp. nov. and Methylophaga frappieri sp. nov., isolated from the biofilm of the methanol-fed denitrification system treating the seawater at the Montreal Biodome.</title>
        <authorList>
            <person name="Villeneuve C."/>
            <person name="Martineau C."/>
            <person name="Mauffrey F."/>
            <person name="Villemur R."/>
        </authorList>
    </citation>
    <scope>NUCLEOTIDE SEQUENCE [LARGE SCALE GENOMIC DNA]</scope>
    <source>
        <strain evidence="10 11">JAM1</strain>
    </source>
</reference>
<dbReference type="EMBL" id="CP003390">
    <property type="protein sequence ID" value="AFI85493.1"/>
    <property type="molecule type" value="Genomic_DNA"/>
</dbReference>
<evidence type="ECO:0000256" key="6">
    <source>
        <dbReference type="ARBA" id="ARBA00022967"/>
    </source>
</evidence>
<evidence type="ECO:0000313" key="10">
    <source>
        <dbReference type="EMBL" id="AFI85493.1"/>
    </source>
</evidence>
<dbReference type="GO" id="GO:0005886">
    <property type="term" value="C:plasma membrane"/>
    <property type="evidence" value="ECO:0007669"/>
    <property type="project" value="UniProtKB-SubCell"/>
</dbReference>
<keyword evidence="7" id="KW-0472">Membrane</keyword>
<feature type="compositionally biased region" description="Basic and acidic residues" evidence="8">
    <location>
        <begin position="272"/>
        <end position="281"/>
    </location>
</feature>
<evidence type="ECO:0000256" key="1">
    <source>
        <dbReference type="ARBA" id="ARBA00004417"/>
    </source>
</evidence>
<dbReference type="InterPro" id="IPR017871">
    <property type="entry name" value="ABC_transporter-like_CS"/>
</dbReference>
<feature type="domain" description="ABC transporter" evidence="9">
    <location>
        <begin position="26"/>
        <end position="268"/>
    </location>
</feature>
<evidence type="ECO:0000313" key="11">
    <source>
        <dbReference type="Proteomes" id="UP000009144"/>
    </source>
</evidence>
<dbReference type="Proteomes" id="UP000009144">
    <property type="component" value="Chromosome"/>
</dbReference>
<evidence type="ECO:0000256" key="5">
    <source>
        <dbReference type="ARBA" id="ARBA00022840"/>
    </source>
</evidence>
<evidence type="ECO:0000256" key="8">
    <source>
        <dbReference type="SAM" id="MobiDB-lite"/>
    </source>
</evidence>
<dbReference type="Pfam" id="PF00005">
    <property type="entry name" value="ABC_tran"/>
    <property type="match status" value="1"/>
</dbReference>
<dbReference type="GO" id="GO:0015416">
    <property type="term" value="F:ABC-type phosphonate transporter activity"/>
    <property type="evidence" value="ECO:0007669"/>
    <property type="project" value="InterPro"/>
</dbReference>
<dbReference type="GO" id="GO:0005524">
    <property type="term" value="F:ATP binding"/>
    <property type="evidence" value="ECO:0007669"/>
    <property type="project" value="UniProtKB-KW"/>
</dbReference>
<keyword evidence="4" id="KW-0547">Nucleotide-binding</keyword>
<dbReference type="PATRIC" id="fig|754476.3.peg.2655"/>
<dbReference type="NCBIfam" id="TIGR02315">
    <property type="entry name" value="ABC_phnC"/>
    <property type="match status" value="1"/>
</dbReference>
<dbReference type="InterPro" id="IPR012693">
    <property type="entry name" value="ABC_transpr_PhnC"/>
</dbReference>
<dbReference type="GO" id="GO:0016887">
    <property type="term" value="F:ATP hydrolysis activity"/>
    <property type="evidence" value="ECO:0007669"/>
    <property type="project" value="InterPro"/>
</dbReference>
<feature type="compositionally biased region" description="Polar residues" evidence="8">
    <location>
        <begin position="283"/>
        <end position="299"/>
    </location>
</feature>
<keyword evidence="6" id="KW-1278">Translocase</keyword>
<keyword evidence="5 10" id="KW-0067">ATP-binding</keyword>
<dbReference type="AlphaFoldDB" id="I1XM74"/>
<evidence type="ECO:0000256" key="4">
    <source>
        <dbReference type="ARBA" id="ARBA00022741"/>
    </source>
</evidence>
<reference evidence="10 11" key="1">
    <citation type="journal article" date="2012" name="J. Bacteriol.">
        <title>Complete genome sequences of Methylophaga sp. strain JAM1 and Methylophaga sp. strain JAM7.</title>
        <authorList>
            <person name="Villeneuve C."/>
            <person name="Martineau C."/>
            <person name="Mauffrey F."/>
            <person name="Villemur R."/>
        </authorList>
    </citation>
    <scope>NUCLEOTIDE SEQUENCE [LARGE SCALE GENOMIC DNA]</scope>
    <source>
        <strain evidence="10 11">JAM1</strain>
    </source>
</reference>
<keyword evidence="11" id="KW-1185">Reference proteome</keyword>
<keyword evidence="3" id="KW-1003">Cell membrane</keyword>
<dbReference type="InterPro" id="IPR027417">
    <property type="entry name" value="P-loop_NTPase"/>
</dbReference>
<evidence type="ECO:0000256" key="3">
    <source>
        <dbReference type="ARBA" id="ARBA00022475"/>
    </source>
</evidence>
<evidence type="ECO:0000256" key="2">
    <source>
        <dbReference type="ARBA" id="ARBA00022448"/>
    </source>
</evidence>
<evidence type="ECO:0000259" key="9">
    <source>
        <dbReference type="PROSITE" id="PS50893"/>
    </source>
</evidence>
<dbReference type="CDD" id="cd03256">
    <property type="entry name" value="ABC_PhnC_transporter"/>
    <property type="match status" value="1"/>
</dbReference>
<dbReference type="InterPro" id="IPR003593">
    <property type="entry name" value="AAA+_ATPase"/>
</dbReference>
<keyword evidence="2" id="KW-0813">Transport</keyword>
<accession>I1XM74</accession>
<protein>
    <submittedName>
        <fullName evidence="10">Phosphonate ABC transporter ATP-binding protein</fullName>
    </submittedName>
</protein>
<organism evidence="10 11">
    <name type="scientific">Methylophaga nitratireducenticrescens</name>
    <dbReference type="NCBI Taxonomy" id="754476"/>
    <lineage>
        <taxon>Bacteria</taxon>
        <taxon>Pseudomonadati</taxon>
        <taxon>Pseudomonadota</taxon>
        <taxon>Gammaproteobacteria</taxon>
        <taxon>Thiotrichales</taxon>
        <taxon>Piscirickettsiaceae</taxon>
        <taxon>Methylophaga</taxon>
    </lineage>
</organism>